<evidence type="ECO:0000313" key="2">
    <source>
        <dbReference type="EMBL" id="RAK62878.1"/>
    </source>
</evidence>
<name>A0A328BCU0_9CAUL</name>
<organism evidence="2 3">
    <name type="scientific">Phenylobacterium kunshanense</name>
    <dbReference type="NCBI Taxonomy" id="1445034"/>
    <lineage>
        <taxon>Bacteria</taxon>
        <taxon>Pseudomonadati</taxon>
        <taxon>Pseudomonadota</taxon>
        <taxon>Alphaproteobacteria</taxon>
        <taxon>Caulobacterales</taxon>
        <taxon>Caulobacteraceae</taxon>
        <taxon>Phenylobacterium</taxon>
    </lineage>
</organism>
<evidence type="ECO:0000259" key="1">
    <source>
        <dbReference type="Pfam" id="PF07589"/>
    </source>
</evidence>
<dbReference type="NCBIfam" id="TIGR02595">
    <property type="entry name" value="PEP_CTERM"/>
    <property type="match status" value="1"/>
</dbReference>
<dbReference type="AlphaFoldDB" id="A0A328BCU0"/>
<dbReference type="OrthoDB" id="121983at2"/>
<dbReference type="EMBL" id="QFYS01000010">
    <property type="protein sequence ID" value="RAK62878.1"/>
    <property type="molecule type" value="Genomic_DNA"/>
</dbReference>
<protein>
    <recommendedName>
        <fullName evidence="1">Ice-binding protein C-terminal domain-containing protein</fullName>
    </recommendedName>
</protein>
<accession>A0A328BCU0</accession>
<reference evidence="2 3" key="1">
    <citation type="submission" date="2018-05" db="EMBL/GenBank/DDBJ databases">
        <authorList>
            <person name="Lanie J.A."/>
            <person name="Ng W.-L."/>
            <person name="Kazmierczak K.M."/>
            <person name="Andrzejewski T.M."/>
            <person name="Davidsen T.M."/>
            <person name="Wayne K.J."/>
            <person name="Tettelin H."/>
            <person name="Glass J.I."/>
            <person name="Rusch D."/>
            <person name="Podicherti R."/>
            <person name="Tsui H.-C.T."/>
            <person name="Winkler M.E."/>
        </authorList>
    </citation>
    <scope>NUCLEOTIDE SEQUENCE [LARGE SCALE GENOMIC DNA]</scope>
    <source>
        <strain evidence="2 3">BUT-10</strain>
    </source>
</reference>
<keyword evidence="3" id="KW-1185">Reference proteome</keyword>
<gene>
    <name evidence="2" type="ORF">DJ019_18615</name>
</gene>
<dbReference type="InterPro" id="IPR013424">
    <property type="entry name" value="Ice-binding_C"/>
</dbReference>
<dbReference type="NCBIfam" id="NF035944">
    <property type="entry name" value="PEPxxWA-CTERM"/>
    <property type="match status" value="1"/>
</dbReference>
<dbReference type="Pfam" id="PF07589">
    <property type="entry name" value="PEP-CTERM"/>
    <property type="match status" value="1"/>
</dbReference>
<dbReference type="Proteomes" id="UP000249524">
    <property type="component" value="Unassembled WGS sequence"/>
</dbReference>
<sequence>MFLLKELKSNEAVEVLLAYKGGGGHYITLTGIDYQPTANGGSGTLSFVDPSHPTLPNRGPSQLTIYQSTKDGVISGVYKPFDTTESHEFDITFAAGQSPTPEPATWALMLAGFGAVGVTLRRRARISSPA</sequence>
<feature type="domain" description="Ice-binding protein C-terminal" evidence="1">
    <location>
        <begin position="99"/>
        <end position="123"/>
    </location>
</feature>
<evidence type="ECO:0000313" key="3">
    <source>
        <dbReference type="Proteomes" id="UP000249524"/>
    </source>
</evidence>
<proteinExistence type="predicted"/>
<comment type="caution">
    <text evidence="2">The sequence shown here is derived from an EMBL/GenBank/DDBJ whole genome shotgun (WGS) entry which is preliminary data.</text>
</comment>